<evidence type="ECO:0000313" key="2">
    <source>
        <dbReference type="Proteomes" id="UP000634136"/>
    </source>
</evidence>
<comment type="caution">
    <text evidence="1">The sequence shown here is derived from an EMBL/GenBank/DDBJ whole genome shotgun (WGS) entry which is preliminary data.</text>
</comment>
<protein>
    <submittedName>
        <fullName evidence="1">E3 ubiquitin-protein ligase PUB23</fullName>
    </submittedName>
</protein>
<dbReference type="EMBL" id="JAAIUW010000001">
    <property type="protein sequence ID" value="KAF7843912.1"/>
    <property type="molecule type" value="Genomic_DNA"/>
</dbReference>
<proteinExistence type="predicted"/>
<name>A0A834XF18_9FABA</name>
<organism evidence="1 2">
    <name type="scientific">Senna tora</name>
    <dbReference type="NCBI Taxonomy" id="362788"/>
    <lineage>
        <taxon>Eukaryota</taxon>
        <taxon>Viridiplantae</taxon>
        <taxon>Streptophyta</taxon>
        <taxon>Embryophyta</taxon>
        <taxon>Tracheophyta</taxon>
        <taxon>Spermatophyta</taxon>
        <taxon>Magnoliopsida</taxon>
        <taxon>eudicotyledons</taxon>
        <taxon>Gunneridae</taxon>
        <taxon>Pentapetalae</taxon>
        <taxon>rosids</taxon>
        <taxon>fabids</taxon>
        <taxon>Fabales</taxon>
        <taxon>Fabaceae</taxon>
        <taxon>Caesalpinioideae</taxon>
        <taxon>Cassia clade</taxon>
        <taxon>Senna</taxon>
    </lineage>
</organism>
<reference evidence="1" key="1">
    <citation type="submission" date="2020-09" db="EMBL/GenBank/DDBJ databases">
        <title>Genome-Enabled Discovery of Anthraquinone Biosynthesis in Senna tora.</title>
        <authorList>
            <person name="Kang S.-H."/>
            <person name="Pandey R.P."/>
            <person name="Lee C.-M."/>
            <person name="Sim J.-S."/>
            <person name="Jeong J.-T."/>
            <person name="Choi B.-S."/>
            <person name="Jung M."/>
            <person name="Ginzburg D."/>
            <person name="Zhao K."/>
            <person name="Won S.Y."/>
            <person name="Oh T.-J."/>
            <person name="Yu Y."/>
            <person name="Kim N.-H."/>
            <person name="Lee O.R."/>
            <person name="Lee T.-H."/>
            <person name="Bashyal P."/>
            <person name="Kim T.-S."/>
            <person name="Lee W.-H."/>
            <person name="Kawkins C."/>
            <person name="Kim C.-K."/>
            <person name="Kim J.S."/>
            <person name="Ahn B.O."/>
            <person name="Rhee S.Y."/>
            <person name="Sohng J.K."/>
        </authorList>
    </citation>
    <scope>NUCLEOTIDE SEQUENCE</scope>
    <source>
        <tissue evidence="1">Leaf</tissue>
    </source>
</reference>
<accession>A0A834XF18</accession>
<sequence length="264" mass="29928">MNVVWSSFFITPETTPPSTALIRFFPHGTTSTTIFNAAFVACCEISSRITRISETNNSVFTLINLDGSVAENTDFRRTVAWNRTSIAASLFSSSGNCKAEARNSAASADFREFLLRSLSKARDRRVVRHWRWCYRYDVLYGFVQLSFPRFCKQLPFAFNQAEKSTSSSKTGLGKLLWIMTMSVLWGFTCYNSLRQVKWHDGNLLFKAEKLGVQDQKALNLKEIKKMVFLAKVGTTVGGGDQERIVVPVNYLNQRKSMGLLKREP</sequence>
<evidence type="ECO:0000313" key="1">
    <source>
        <dbReference type="EMBL" id="KAF7843912.1"/>
    </source>
</evidence>
<dbReference type="AlphaFoldDB" id="A0A834XF18"/>
<dbReference type="Proteomes" id="UP000634136">
    <property type="component" value="Unassembled WGS sequence"/>
</dbReference>
<keyword evidence="2" id="KW-1185">Reference proteome</keyword>
<gene>
    <name evidence="1" type="ORF">G2W53_000817</name>
</gene>